<reference evidence="2" key="2">
    <citation type="submission" date="2023-01" db="EMBL/GenBank/DDBJ databases">
        <title>Draft genome sequence of Agaribacter marinus strain NBRC 110023.</title>
        <authorList>
            <person name="Sun Q."/>
            <person name="Mori K."/>
        </authorList>
    </citation>
    <scope>NUCLEOTIDE SEQUENCE</scope>
    <source>
        <strain evidence="2">NBRC 110023</strain>
    </source>
</reference>
<dbReference type="Pfam" id="PF05787">
    <property type="entry name" value="PhoX"/>
    <property type="match status" value="2"/>
</dbReference>
<sequence>MLTRRRFNQGLLFSALSGLALNLQANPSAKTIKHSRGLGALLPDPKGVIDLPQGFTYQVISSLGDKMDDGLTVPDRADGMGCLKLDDERVALIRNHEQKPEHSKDWDVNFSDEQLARAYDAHRSGIPLPGGTSNIIFNMKTGKVEQQFMSLLGTIRNCSGGITPWGSWLTCEESVDKASDKISKDHGYVFEVPSTTKGLVDPKPIKAMGRFNHEAACVDPKSGIVYLTEDRGDSLFYRFIPNEKQNLHAGGQLQALVIKGKSKFDTRNWSSSSMQVQVDYACEWIDLDNPESPKDDLRKRGYEKGAALFARGEGVFFGDDELYFCCTDGGAKKLGQIMRYKVSGNSPTISLFFESDDPTSMNFGDNLCLAPSGHLVVCEDQYLDTVNNHLKGVSPSGKSYDIAKVRWQTEPAGACFSPDGSTLFVNMYSPTATLAITGPWHKMEALA</sequence>
<keyword evidence="1" id="KW-0732">Signal</keyword>
<dbReference type="PANTHER" id="PTHR35399:SF4">
    <property type="entry name" value="MEMBRANE PROTEIN"/>
    <property type="match status" value="1"/>
</dbReference>
<dbReference type="SUPFAM" id="SSF63829">
    <property type="entry name" value="Calcium-dependent phosphotriesterase"/>
    <property type="match status" value="1"/>
</dbReference>
<dbReference type="RefSeq" id="WP_284217938.1">
    <property type="nucleotide sequence ID" value="NZ_BSOT01000006.1"/>
</dbReference>
<evidence type="ECO:0000256" key="1">
    <source>
        <dbReference type="SAM" id="SignalP"/>
    </source>
</evidence>
<gene>
    <name evidence="2" type="ORF">GCM10007852_24970</name>
</gene>
<dbReference type="AlphaFoldDB" id="A0AA37T0E6"/>
<accession>A0AA37T0E6</accession>
<feature type="chain" id="PRO_5041251911" evidence="1">
    <location>
        <begin position="26"/>
        <end position="447"/>
    </location>
</feature>
<evidence type="ECO:0000313" key="2">
    <source>
        <dbReference type="EMBL" id="GLR71589.1"/>
    </source>
</evidence>
<comment type="caution">
    <text evidence="2">The sequence shown here is derived from an EMBL/GenBank/DDBJ whole genome shotgun (WGS) entry which is preliminary data.</text>
</comment>
<feature type="signal peptide" evidence="1">
    <location>
        <begin position="1"/>
        <end position="25"/>
    </location>
</feature>
<evidence type="ECO:0000313" key="3">
    <source>
        <dbReference type="Proteomes" id="UP001156601"/>
    </source>
</evidence>
<dbReference type="EMBL" id="BSOT01000006">
    <property type="protein sequence ID" value="GLR71589.1"/>
    <property type="molecule type" value="Genomic_DNA"/>
</dbReference>
<dbReference type="PANTHER" id="PTHR35399">
    <property type="entry name" value="SLR8030 PROTEIN"/>
    <property type="match status" value="1"/>
</dbReference>
<name>A0AA37T0E6_9ALTE</name>
<organism evidence="2 3">
    <name type="scientific">Agaribacter marinus</name>
    <dbReference type="NCBI Taxonomy" id="1431249"/>
    <lineage>
        <taxon>Bacteria</taxon>
        <taxon>Pseudomonadati</taxon>
        <taxon>Pseudomonadota</taxon>
        <taxon>Gammaproteobacteria</taxon>
        <taxon>Alteromonadales</taxon>
        <taxon>Alteromonadaceae</taxon>
        <taxon>Agaribacter</taxon>
    </lineage>
</organism>
<dbReference type="Proteomes" id="UP001156601">
    <property type="component" value="Unassembled WGS sequence"/>
</dbReference>
<keyword evidence="3" id="KW-1185">Reference proteome</keyword>
<dbReference type="InterPro" id="IPR008557">
    <property type="entry name" value="PhoX"/>
</dbReference>
<protein>
    <submittedName>
        <fullName evidence="2">dTDP-glucose 4,6-dehydratase</fullName>
    </submittedName>
</protein>
<reference evidence="2" key="1">
    <citation type="journal article" date="2014" name="Int. J. Syst. Evol. Microbiol.">
        <title>Complete genome sequence of Corynebacterium casei LMG S-19264T (=DSM 44701T), isolated from a smear-ripened cheese.</title>
        <authorList>
            <consortium name="US DOE Joint Genome Institute (JGI-PGF)"/>
            <person name="Walter F."/>
            <person name="Albersmeier A."/>
            <person name="Kalinowski J."/>
            <person name="Ruckert C."/>
        </authorList>
    </citation>
    <scope>NUCLEOTIDE SEQUENCE</scope>
    <source>
        <strain evidence="2">NBRC 110023</strain>
    </source>
</reference>
<proteinExistence type="predicted"/>